<dbReference type="GO" id="GO:0003917">
    <property type="term" value="F:DNA topoisomerase type I (single strand cut, ATP-independent) activity"/>
    <property type="evidence" value="ECO:0007669"/>
    <property type="project" value="UniProtKB-EC"/>
</dbReference>
<evidence type="ECO:0000256" key="5">
    <source>
        <dbReference type="ARBA" id="ARBA00022842"/>
    </source>
</evidence>
<dbReference type="InterPro" id="IPR000380">
    <property type="entry name" value="Topo_IA"/>
</dbReference>
<dbReference type="PROSITE" id="PS00396">
    <property type="entry name" value="TOPO_IA_1"/>
    <property type="match status" value="1"/>
</dbReference>
<dbReference type="SUPFAM" id="SSF56712">
    <property type="entry name" value="Prokaryotic type I DNA topoisomerase"/>
    <property type="match status" value="1"/>
</dbReference>
<keyword evidence="9" id="KW-0175">Coiled coil</keyword>
<evidence type="ECO:0000256" key="3">
    <source>
        <dbReference type="ARBA" id="ARBA00012891"/>
    </source>
</evidence>
<dbReference type="InterPro" id="IPR025589">
    <property type="entry name" value="Toprim_C_rpt"/>
</dbReference>
<dbReference type="SMART" id="SM00436">
    <property type="entry name" value="TOP1Bc"/>
    <property type="match status" value="1"/>
</dbReference>
<name>A0A381PZ43_9ZZZZ</name>
<dbReference type="PANTHER" id="PTHR42785">
    <property type="entry name" value="DNA TOPOISOMERASE, TYPE IA, CORE"/>
    <property type="match status" value="1"/>
</dbReference>
<feature type="region of interest" description="Disordered" evidence="10">
    <location>
        <begin position="761"/>
        <end position="782"/>
    </location>
</feature>
<dbReference type="InterPro" id="IPR005733">
    <property type="entry name" value="TopoI_bac-type"/>
</dbReference>
<dbReference type="HAMAP" id="MF_00952">
    <property type="entry name" value="Topoisom_1_prok"/>
    <property type="match status" value="1"/>
</dbReference>
<evidence type="ECO:0000256" key="6">
    <source>
        <dbReference type="ARBA" id="ARBA00023029"/>
    </source>
</evidence>
<dbReference type="InterPro" id="IPR028612">
    <property type="entry name" value="Topoisom_1_IA"/>
</dbReference>
<dbReference type="EMBL" id="UINC01001097">
    <property type="protein sequence ID" value="SUZ70653.1"/>
    <property type="molecule type" value="Genomic_DNA"/>
</dbReference>
<dbReference type="Pfam" id="PF01751">
    <property type="entry name" value="Toprim"/>
    <property type="match status" value="1"/>
</dbReference>
<dbReference type="EC" id="5.6.2.1" evidence="3"/>
<dbReference type="CDD" id="cd03363">
    <property type="entry name" value="TOPRIM_TopoIA_TopoI"/>
    <property type="match status" value="1"/>
</dbReference>
<comment type="catalytic activity">
    <reaction evidence="1">
        <text>ATP-independent breakage of single-stranded DNA, followed by passage and rejoining.</text>
        <dbReference type="EC" id="5.6.2.1"/>
    </reaction>
</comment>
<dbReference type="Pfam" id="PF01131">
    <property type="entry name" value="Topoisom_bac"/>
    <property type="match status" value="1"/>
</dbReference>
<keyword evidence="8" id="KW-0413">Isomerase</keyword>
<comment type="similarity">
    <text evidence="2">Belongs to the type IA topoisomerase family.</text>
</comment>
<dbReference type="GO" id="GO:0006265">
    <property type="term" value="P:DNA topological change"/>
    <property type="evidence" value="ECO:0007669"/>
    <property type="project" value="InterPro"/>
</dbReference>
<organism evidence="13">
    <name type="scientific">marine metagenome</name>
    <dbReference type="NCBI Taxonomy" id="408172"/>
    <lineage>
        <taxon>unclassified sequences</taxon>
        <taxon>metagenomes</taxon>
        <taxon>ecological metagenomes</taxon>
    </lineage>
</organism>
<evidence type="ECO:0000256" key="10">
    <source>
        <dbReference type="SAM" id="MobiDB-lite"/>
    </source>
</evidence>
<evidence type="ECO:0000256" key="1">
    <source>
        <dbReference type="ARBA" id="ARBA00000213"/>
    </source>
</evidence>
<gene>
    <name evidence="13" type="ORF">METZ01_LOCUS23507</name>
</gene>
<dbReference type="InterPro" id="IPR013497">
    <property type="entry name" value="Topo_IA_cen"/>
</dbReference>
<evidence type="ECO:0000256" key="9">
    <source>
        <dbReference type="SAM" id="Coils"/>
    </source>
</evidence>
<dbReference type="Gene3D" id="1.10.290.10">
    <property type="entry name" value="Topoisomerase I, domain 4"/>
    <property type="match status" value="1"/>
</dbReference>
<reference evidence="13" key="1">
    <citation type="submission" date="2018-05" db="EMBL/GenBank/DDBJ databases">
        <authorList>
            <person name="Lanie J.A."/>
            <person name="Ng W.-L."/>
            <person name="Kazmierczak K.M."/>
            <person name="Andrzejewski T.M."/>
            <person name="Davidsen T.M."/>
            <person name="Wayne K.J."/>
            <person name="Tettelin H."/>
            <person name="Glass J.I."/>
            <person name="Rusch D."/>
            <person name="Podicherti R."/>
            <person name="Tsui H.-C.T."/>
            <person name="Winkler M.E."/>
        </authorList>
    </citation>
    <scope>NUCLEOTIDE SEQUENCE</scope>
</reference>
<dbReference type="CDD" id="cd00186">
    <property type="entry name" value="TOP1Ac"/>
    <property type="match status" value="1"/>
</dbReference>
<protein>
    <recommendedName>
        <fullName evidence="3">DNA topoisomerase</fullName>
        <ecNumber evidence="3">5.6.2.1</ecNumber>
    </recommendedName>
</protein>
<dbReference type="Gene3D" id="1.10.460.10">
    <property type="entry name" value="Topoisomerase I, domain 2"/>
    <property type="match status" value="1"/>
</dbReference>
<feature type="coiled-coil region" evidence="9">
    <location>
        <begin position="226"/>
        <end position="260"/>
    </location>
</feature>
<dbReference type="NCBIfam" id="TIGR01051">
    <property type="entry name" value="topA_bact"/>
    <property type="match status" value="1"/>
</dbReference>
<dbReference type="PROSITE" id="PS52039">
    <property type="entry name" value="TOPO_IA_2"/>
    <property type="match status" value="1"/>
</dbReference>
<evidence type="ECO:0000313" key="13">
    <source>
        <dbReference type="EMBL" id="SUZ70653.1"/>
    </source>
</evidence>
<keyword evidence="4" id="KW-0479">Metal-binding</keyword>
<evidence type="ECO:0000256" key="2">
    <source>
        <dbReference type="ARBA" id="ARBA00009446"/>
    </source>
</evidence>
<dbReference type="SMART" id="SM00437">
    <property type="entry name" value="TOP1Ac"/>
    <property type="match status" value="1"/>
</dbReference>
<dbReference type="GO" id="GO:0003677">
    <property type="term" value="F:DNA binding"/>
    <property type="evidence" value="ECO:0007669"/>
    <property type="project" value="UniProtKB-KW"/>
</dbReference>
<feature type="domain" description="Topo IA-type catalytic" evidence="12">
    <location>
        <begin position="133"/>
        <end position="575"/>
    </location>
</feature>
<evidence type="ECO:0000259" key="12">
    <source>
        <dbReference type="PROSITE" id="PS52039"/>
    </source>
</evidence>
<evidence type="ECO:0000256" key="4">
    <source>
        <dbReference type="ARBA" id="ARBA00022723"/>
    </source>
</evidence>
<dbReference type="InterPro" id="IPR034149">
    <property type="entry name" value="TOPRIM_TopoI"/>
</dbReference>
<feature type="domain" description="Toprim" evidence="11">
    <location>
        <begin position="3"/>
        <end position="118"/>
    </location>
</feature>
<sequence length="782" mass="88871">MPNNLVIVESPAKSKTISGYLGEDYNVLATIGHIRDLPSRQGSIDPDNNFDMIFEIGERSREQVKKIITAFKTADALYLATDPDREGEAISWHVTELLNDEGLINEKPIYRIVFYEITKNAVREAMKNPRKLNKELVDAYLARRAIDYLFGFNLSPLLWKTIGGGAKSAGRVQSPALRLIVERELKIDAFEAQEYWSIEADVRQKEQTFKSRLVKYFGEKVEKFSFKNEEIAREAEKNILNDAKNNLTAVNIEKKQRRRNPAAPFRTSTLQQEASRKLGFTARFTMSVAQGLYMGIELPNEGNIGLITYMRTDSVDLSSDAIDEIREMIRNRFGNENVPDKPQKYQNKAANAQEAHEAIRPTSITRTPESMETILDENQLKLYTLIWQRTMASQMEAAVFDTVKIDLSTEPDNSKAHQFRANGQILVKPGFMAVYQESKDDRVIDDSDKLLPEINKGNIITIDILRTEQHFTEPPPRFTEASLVKTLEEHGIGRPSTYATIIAKLQEKYADMDGRRFQPTDTGKLVNKYLTERFSQYVDYEFTSKLENQLDAVSRGEKQFKPLVKEFWEPFTDLINQNQNVTRSEALGSRDLGIDPESNKPVSVRMGHRGPYVMIGTNQDEETPKFAGLRPEQSVENLTLEEALALFSLPRILGKTPEGIDILAKTGPFGPYINYGNKKNVSIPRDEDPYTIDISRALELIKEKEIADANRIIHNFEDAGIQVLNGRYGPYITNKKKNARVPKDQDPESLTLEECEKLLAAAPERKRRGKKKKTSKKIASGK</sequence>
<feature type="compositionally biased region" description="Basic residues" evidence="10">
    <location>
        <begin position="765"/>
        <end position="776"/>
    </location>
</feature>
<evidence type="ECO:0000256" key="7">
    <source>
        <dbReference type="ARBA" id="ARBA00023125"/>
    </source>
</evidence>
<dbReference type="GO" id="GO:0046872">
    <property type="term" value="F:metal ion binding"/>
    <property type="evidence" value="ECO:0007669"/>
    <property type="project" value="UniProtKB-KW"/>
</dbReference>
<dbReference type="InterPro" id="IPR003601">
    <property type="entry name" value="Topo_IA_2"/>
</dbReference>
<dbReference type="InterPro" id="IPR023406">
    <property type="entry name" value="Topo_IA_AS"/>
</dbReference>
<dbReference type="InterPro" id="IPR006171">
    <property type="entry name" value="TOPRIM_dom"/>
</dbReference>
<dbReference type="InterPro" id="IPR013824">
    <property type="entry name" value="Topo_IA_cen_sub1"/>
</dbReference>
<dbReference type="InterPro" id="IPR013826">
    <property type="entry name" value="Topo_IA_cen_sub3"/>
</dbReference>
<dbReference type="SMART" id="SM00493">
    <property type="entry name" value="TOPRIM"/>
    <property type="match status" value="1"/>
</dbReference>
<dbReference type="PROSITE" id="PS50880">
    <property type="entry name" value="TOPRIM"/>
    <property type="match status" value="1"/>
</dbReference>
<dbReference type="PANTHER" id="PTHR42785:SF1">
    <property type="entry name" value="DNA TOPOISOMERASE"/>
    <property type="match status" value="1"/>
</dbReference>
<dbReference type="Gene3D" id="2.70.20.10">
    <property type="entry name" value="Topoisomerase I, domain 3"/>
    <property type="match status" value="1"/>
</dbReference>
<keyword evidence="6" id="KW-0799">Topoisomerase</keyword>
<dbReference type="InterPro" id="IPR023405">
    <property type="entry name" value="Topo_IA_core_domain"/>
</dbReference>
<keyword evidence="7" id="KW-0238">DNA-binding</keyword>
<evidence type="ECO:0000256" key="8">
    <source>
        <dbReference type="ARBA" id="ARBA00023235"/>
    </source>
</evidence>
<dbReference type="AlphaFoldDB" id="A0A381PZ43"/>
<keyword evidence="5" id="KW-0460">Magnesium</keyword>
<dbReference type="Pfam" id="PF13368">
    <property type="entry name" value="Toprim_C_rpt"/>
    <property type="match status" value="3"/>
</dbReference>
<dbReference type="Gene3D" id="3.40.50.140">
    <property type="match status" value="1"/>
</dbReference>
<dbReference type="InterPro" id="IPR013825">
    <property type="entry name" value="Topo_IA_cen_sub2"/>
</dbReference>
<accession>A0A381PZ43</accession>
<dbReference type="InterPro" id="IPR003602">
    <property type="entry name" value="Topo_IA_DNA-bd_dom"/>
</dbReference>
<evidence type="ECO:0000259" key="11">
    <source>
        <dbReference type="PROSITE" id="PS50880"/>
    </source>
</evidence>
<proteinExistence type="inferred from homology"/>
<dbReference type="PRINTS" id="PR00417">
    <property type="entry name" value="PRTPISMRASEI"/>
</dbReference>